<keyword evidence="2" id="KW-0472">Membrane</keyword>
<dbReference type="AlphaFoldDB" id="A0AAV9X6X4"/>
<reference evidence="3 4" key="1">
    <citation type="submission" date="2019-10" db="EMBL/GenBank/DDBJ databases">
        <authorList>
            <person name="Palmer J.M."/>
        </authorList>
    </citation>
    <scope>NUCLEOTIDE SEQUENCE [LARGE SCALE GENOMIC DNA]</scope>
    <source>
        <strain evidence="3 4">TWF694</strain>
    </source>
</reference>
<gene>
    <name evidence="3" type="ORF">TWF694_011640</name>
</gene>
<protein>
    <recommendedName>
        <fullName evidence="5">Mitochondrial outer membrane protein OM14 C-terminal domain-containing protein</fullName>
    </recommendedName>
</protein>
<evidence type="ECO:0008006" key="5">
    <source>
        <dbReference type="Google" id="ProtNLM"/>
    </source>
</evidence>
<accession>A0AAV9X6X4</accession>
<dbReference type="GO" id="GO:1990593">
    <property type="term" value="F:nascent polypeptide-associated complex binding"/>
    <property type="evidence" value="ECO:0007669"/>
    <property type="project" value="InterPro"/>
</dbReference>
<sequence length="257" mass="28076">MIDDKPKRRPKAPPPPKSRPLPKPRALPRQRPAFVPKPVTEELKPIAEKPKAVTEKPKATPEPKKNLKRCREEEDDEDEQGPSASTPSPAKRVLRNRTVLVVLRILKNAAPPVDTVIPTDSSVASLIDVDSGVSVVSSEFPDQPVKTYTQAERLEIEAQVAAEEEAARAEAAKRRSKAKEAGTDLLAWFKDPVHSGGTVVSTLLVVGLGVVGWRKYKVGQFDIKTAGIGAGILVGFSLVEYYATKFAKSYISKKKQN</sequence>
<name>A0AAV9X6X4_9PEZI</name>
<keyword evidence="2" id="KW-0812">Transmembrane</keyword>
<evidence type="ECO:0000256" key="2">
    <source>
        <dbReference type="SAM" id="Phobius"/>
    </source>
</evidence>
<feature type="transmembrane region" description="Helical" evidence="2">
    <location>
        <begin position="193"/>
        <end position="213"/>
    </location>
</feature>
<dbReference type="GO" id="GO:0005741">
    <property type="term" value="C:mitochondrial outer membrane"/>
    <property type="evidence" value="ECO:0007669"/>
    <property type="project" value="InterPro"/>
</dbReference>
<dbReference type="EMBL" id="JAVHJO010000009">
    <property type="protein sequence ID" value="KAK6537454.1"/>
    <property type="molecule type" value="Genomic_DNA"/>
</dbReference>
<feature type="compositionally biased region" description="Basic and acidic residues" evidence="1">
    <location>
        <begin position="39"/>
        <end position="72"/>
    </location>
</feature>
<keyword evidence="4" id="KW-1185">Reference proteome</keyword>
<evidence type="ECO:0000313" key="4">
    <source>
        <dbReference type="Proteomes" id="UP001365542"/>
    </source>
</evidence>
<keyword evidence="2" id="KW-1133">Transmembrane helix</keyword>
<feature type="transmembrane region" description="Helical" evidence="2">
    <location>
        <begin position="225"/>
        <end position="244"/>
    </location>
</feature>
<dbReference type="PANTHER" id="PTHR38402:SF1">
    <property type="entry name" value="MITOCHONDRIAL OUTER MEMBRANE PROTEIN OM14"/>
    <property type="match status" value="1"/>
</dbReference>
<proteinExistence type="predicted"/>
<comment type="caution">
    <text evidence="3">The sequence shown here is derived from an EMBL/GenBank/DDBJ whole genome shotgun (WGS) entry which is preliminary data.</text>
</comment>
<evidence type="ECO:0000256" key="1">
    <source>
        <dbReference type="SAM" id="MobiDB-lite"/>
    </source>
</evidence>
<evidence type="ECO:0000313" key="3">
    <source>
        <dbReference type="EMBL" id="KAK6537454.1"/>
    </source>
</evidence>
<dbReference type="PANTHER" id="PTHR38402">
    <property type="entry name" value="MITOCHONDRIAL OUTER MEMBRANE PROTEIN OM14"/>
    <property type="match status" value="1"/>
</dbReference>
<dbReference type="InterPro" id="IPR039454">
    <property type="entry name" value="OM14"/>
</dbReference>
<organism evidence="3 4">
    <name type="scientific">Orbilia ellipsospora</name>
    <dbReference type="NCBI Taxonomy" id="2528407"/>
    <lineage>
        <taxon>Eukaryota</taxon>
        <taxon>Fungi</taxon>
        <taxon>Dikarya</taxon>
        <taxon>Ascomycota</taxon>
        <taxon>Pezizomycotina</taxon>
        <taxon>Orbiliomycetes</taxon>
        <taxon>Orbiliales</taxon>
        <taxon>Orbiliaceae</taxon>
        <taxon>Orbilia</taxon>
    </lineage>
</organism>
<dbReference type="Proteomes" id="UP001365542">
    <property type="component" value="Unassembled WGS sequence"/>
</dbReference>
<dbReference type="GO" id="GO:0006626">
    <property type="term" value="P:protein targeting to mitochondrion"/>
    <property type="evidence" value="ECO:0007669"/>
    <property type="project" value="TreeGrafter"/>
</dbReference>
<feature type="region of interest" description="Disordered" evidence="1">
    <location>
        <begin position="1"/>
        <end position="92"/>
    </location>
</feature>